<protein>
    <submittedName>
        <fullName evidence="1">Uncharacterized protein</fullName>
    </submittedName>
</protein>
<evidence type="ECO:0000313" key="1">
    <source>
        <dbReference type="EMBL" id="KAJ2802624.1"/>
    </source>
</evidence>
<evidence type="ECO:0000313" key="2">
    <source>
        <dbReference type="Proteomes" id="UP001140087"/>
    </source>
</evidence>
<proteinExistence type="predicted"/>
<dbReference type="EMBL" id="JANBUN010000589">
    <property type="protein sequence ID" value="KAJ2802624.1"/>
    <property type="molecule type" value="Genomic_DNA"/>
</dbReference>
<reference evidence="1" key="1">
    <citation type="submission" date="2022-07" db="EMBL/GenBank/DDBJ databases">
        <title>Phylogenomic reconstructions and comparative analyses of Kickxellomycotina fungi.</title>
        <authorList>
            <person name="Reynolds N.K."/>
            <person name="Stajich J.E."/>
            <person name="Barry K."/>
            <person name="Grigoriev I.V."/>
            <person name="Crous P."/>
            <person name="Smith M.E."/>
        </authorList>
    </citation>
    <scope>NUCLEOTIDE SEQUENCE</scope>
    <source>
        <strain evidence="1">BCRC 34780</strain>
    </source>
</reference>
<accession>A0ACC1L8K4</accession>
<comment type="caution">
    <text evidence="1">The sequence shown here is derived from an EMBL/GenBank/DDBJ whole genome shotgun (WGS) entry which is preliminary data.</text>
</comment>
<feature type="non-terminal residue" evidence="1">
    <location>
        <position position="444"/>
    </location>
</feature>
<gene>
    <name evidence="1" type="ORF">H4R21_002344</name>
</gene>
<organism evidence="1 2">
    <name type="scientific">Coemansia helicoidea</name>
    <dbReference type="NCBI Taxonomy" id="1286919"/>
    <lineage>
        <taxon>Eukaryota</taxon>
        <taxon>Fungi</taxon>
        <taxon>Fungi incertae sedis</taxon>
        <taxon>Zoopagomycota</taxon>
        <taxon>Kickxellomycotina</taxon>
        <taxon>Kickxellomycetes</taxon>
        <taxon>Kickxellales</taxon>
        <taxon>Kickxellaceae</taxon>
        <taxon>Coemansia</taxon>
    </lineage>
</organism>
<dbReference type="Proteomes" id="UP001140087">
    <property type="component" value="Unassembled WGS sequence"/>
</dbReference>
<name>A0ACC1L8K4_9FUNG</name>
<sequence length="444" mass="47708">MLFRHPQPRRTRRPSGSSDSDLDLSDGEDIPESVVGPIEIPKSPSHQVSSRIGSTPGMRAPTHIDFSSSPYTPRSLQPAGSTPAGHQLGLPRPATGDKWPQQLYRQWFGAIIDGRSIQVHSILADHPSILDMKRREPTPFHMALTEVASQSLGIDTSGMDGLQVAIMGYKNAYAHWRLGNGPQAEQRAGMSPDQMKEHVAVREVILGALIDAISPAQLDTHFFGRQKNTTLHLAAFYNDANLVERLLRQGAAVDIPNGMGFLPSGISTDEQTLQWLAAYRSQVRALRYSNDDDDAAGDAEPMHGQHHTPESEYAPDGLDDPDVYGDRAAGSPGARHIAAELELDALEHFSDEDEVSESSYIKQFADASRSPAPAPARGGGSGSMPALDNEHDSASDEDEPAPNASLASSSDRSSLGLGGGLAKRSAEGAGLRRRLLDSGRPASR</sequence>
<keyword evidence="2" id="KW-1185">Reference proteome</keyword>